<name>A0A8J7HLK3_9NOST</name>
<keyword evidence="2" id="KW-1185">Reference proteome</keyword>
<dbReference type="EMBL" id="JAECZC010000005">
    <property type="protein sequence ID" value="MBH8561477.1"/>
    <property type="molecule type" value="Genomic_DNA"/>
</dbReference>
<comment type="caution">
    <text evidence="1">The sequence shown here is derived from an EMBL/GenBank/DDBJ whole genome shotgun (WGS) entry which is preliminary data.</text>
</comment>
<protein>
    <submittedName>
        <fullName evidence="1">Uncharacterized protein</fullName>
    </submittedName>
</protein>
<evidence type="ECO:0000313" key="1">
    <source>
        <dbReference type="EMBL" id="MBH8561477.1"/>
    </source>
</evidence>
<dbReference type="Proteomes" id="UP000632766">
    <property type="component" value="Unassembled WGS sequence"/>
</dbReference>
<dbReference type="AlphaFoldDB" id="A0A8J7HLK3"/>
<organism evidence="1 2">
    <name type="scientific">Amazonocrinis nigriterrae CENA67</name>
    <dbReference type="NCBI Taxonomy" id="2794033"/>
    <lineage>
        <taxon>Bacteria</taxon>
        <taxon>Bacillati</taxon>
        <taxon>Cyanobacteriota</taxon>
        <taxon>Cyanophyceae</taxon>
        <taxon>Nostocales</taxon>
        <taxon>Nostocaceae</taxon>
        <taxon>Amazonocrinis</taxon>
        <taxon>Amazonocrinis nigriterrae</taxon>
    </lineage>
</organism>
<evidence type="ECO:0000313" key="2">
    <source>
        <dbReference type="Proteomes" id="UP000632766"/>
    </source>
</evidence>
<proteinExistence type="predicted"/>
<gene>
    <name evidence="1" type="ORF">I8748_04665</name>
</gene>
<sequence length="48" mass="5289">MRSPDLTIAKSPASNLTPQQETAIYQFALVHIIIKLSSAIAQTPTFKF</sequence>
<reference evidence="1 2" key="1">
    <citation type="journal article" date="2021" name="Int. J. Syst. Evol. Microbiol.">
        <title>Amazonocrinis nigriterrae gen. nov., sp. nov., Atlanticothrix silvestris gen. nov., sp. nov. and Dendronalium phyllosphericum gen. nov., sp. nov., nostocacean cyanobacteria from Brazilian environments.</title>
        <authorList>
            <person name="Alvarenga D.O."/>
            <person name="Andreote A.P.D."/>
            <person name="Branco L.H.Z."/>
            <person name="Delbaje E."/>
            <person name="Cruz R.B."/>
            <person name="Varani A.M."/>
            <person name="Fiore M.F."/>
        </authorList>
    </citation>
    <scope>NUCLEOTIDE SEQUENCE [LARGE SCALE GENOMIC DNA]</scope>
    <source>
        <strain evidence="1 2">CENA67</strain>
    </source>
</reference>
<dbReference type="RefSeq" id="WP_198123498.1">
    <property type="nucleotide sequence ID" value="NZ_JAECZC010000005.1"/>
</dbReference>
<accession>A0A8J7HLK3</accession>